<dbReference type="GO" id="GO:0016740">
    <property type="term" value="F:transferase activity"/>
    <property type="evidence" value="ECO:0007669"/>
    <property type="project" value="UniProtKB-KW"/>
</dbReference>
<evidence type="ECO:0000313" key="1">
    <source>
        <dbReference type="EMBL" id="EAL0182543.1"/>
    </source>
</evidence>
<feature type="non-terminal residue" evidence="1">
    <location>
        <position position="1"/>
    </location>
</feature>
<organism evidence="1">
    <name type="scientific">Campylobacter jejuni</name>
    <dbReference type="NCBI Taxonomy" id="197"/>
    <lineage>
        <taxon>Bacteria</taxon>
        <taxon>Pseudomonadati</taxon>
        <taxon>Campylobacterota</taxon>
        <taxon>Epsilonproteobacteria</taxon>
        <taxon>Campylobacterales</taxon>
        <taxon>Campylobacteraceae</taxon>
        <taxon>Campylobacter</taxon>
    </lineage>
</organism>
<dbReference type="AlphaFoldDB" id="A0A5T1I9Q4"/>
<keyword evidence="1" id="KW-0808">Transferase</keyword>
<protein>
    <submittedName>
        <fullName evidence="1">Glycosyltransferase family 2 protein</fullName>
    </submittedName>
</protein>
<dbReference type="EMBL" id="AACKRX010000006">
    <property type="protein sequence ID" value="EAL0182543.1"/>
    <property type="molecule type" value="Genomic_DNA"/>
</dbReference>
<gene>
    <name evidence="1" type="ORF">BOI94_05680</name>
</gene>
<sequence>KEIQDYYLEKQNFKNNIKYFPFIEFVSQLDENPSLKRIKNHYSYKVGKIFAWILKYFGVR</sequence>
<reference evidence="1" key="1">
    <citation type="submission" date="2018-05" db="EMBL/GenBank/DDBJ databases">
        <authorList>
            <consortium name="PulseNet: The National Subtyping Network for Foodborne Disease Surveillance"/>
            <person name="Tarr C.L."/>
            <person name="Trees E."/>
            <person name="Katz L.S."/>
            <person name="Carleton-Romer H.A."/>
            <person name="Stroika S."/>
            <person name="Kucerova Z."/>
            <person name="Roache K.F."/>
            <person name="Sabol A.L."/>
            <person name="Besser J."/>
            <person name="Gerner-Smidt P."/>
        </authorList>
    </citation>
    <scope>NUCLEOTIDE SEQUENCE</scope>
    <source>
        <strain evidence="1">PNUSAC001038</strain>
    </source>
</reference>
<name>A0A5T1I9Q4_CAMJU</name>
<comment type="caution">
    <text evidence="1">The sequence shown here is derived from an EMBL/GenBank/DDBJ whole genome shotgun (WGS) entry which is preliminary data.</text>
</comment>
<proteinExistence type="predicted"/>
<accession>A0A5T1I9Q4</accession>